<dbReference type="GO" id="GO:0043041">
    <property type="term" value="P:amino acid activation for nonribosomal peptide biosynthetic process"/>
    <property type="evidence" value="ECO:0007669"/>
    <property type="project" value="TreeGrafter"/>
</dbReference>
<dbReference type="AlphaFoldDB" id="A0AAD6HUA8"/>
<evidence type="ECO:0000256" key="3">
    <source>
        <dbReference type="ARBA" id="ARBA00022598"/>
    </source>
</evidence>
<keyword evidence="7" id="KW-1185">Reference proteome</keyword>
<dbReference type="GO" id="GO:0005737">
    <property type="term" value="C:cytoplasm"/>
    <property type="evidence" value="ECO:0007669"/>
    <property type="project" value="TreeGrafter"/>
</dbReference>
<dbReference type="EMBL" id="JAQJAN010000002">
    <property type="protein sequence ID" value="KAJ5738072.1"/>
    <property type="molecule type" value="Genomic_DNA"/>
</dbReference>
<organism evidence="6 7">
    <name type="scientific">Penicillium malachiteum</name>
    <dbReference type="NCBI Taxonomy" id="1324776"/>
    <lineage>
        <taxon>Eukaryota</taxon>
        <taxon>Fungi</taxon>
        <taxon>Dikarya</taxon>
        <taxon>Ascomycota</taxon>
        <taxon>Pezizomycotina</taxon>
        <taxon>Eurotiomycetes</taxon>
        <taxon>Eurotiomycetidae</taxon>
        <taxon>Eurotiales</taxon>
        <taxon>Aspergillaceae</taxon>
        <taxon>Penicillium</taxon>
    </lineage>
</organism>
<dbReference type="PANTHER" id="PTHR45527">
    <property type="entry name" value="NONRIBOSOMAL PEPTIDE SYNTHETASE"/>
    <property type="match status" value="1"/>
</dbReference>
<evidence type="ECO:0000313" key="7">
    <source>
        <dbReference type="Proteomes" id="UP001215712"/>
    </source>
</evidence>
<protein>
    <submittedName>
        <fullName evidence="6">Surfactin synthetase subunit 3</fullName>
    </submittedName>
</protein>
<dbReference type="Pfam" id="PF00501">
    <property type="entry name" value="AMP-binding"/>
    <property type="match status" value="1"/>
</dbReference>
<dbReference type="PANTHER" id="PTHR45527:SF3">
    <property type="entry name" value="SIDEROPHORE SYNTHETASE (EUROFUNG)"/>
    <property type="match status" value="1"/>
</dbReference>
<name>A0AAD6HUA8_9EURO</name>
<keyword evidence="4" id="KW-1133">Transmembrane helix</keyword>
<evidence type="ECO:0000256" key="4">
    <source>
        <dbReference type="SAM" id="Phobius"/>
    </source>
</evidence>
<evidence type="ECO:0000256" key="2">
    <source>
        <dbReference type="ARBA" id="ARBA00022553"/>
    </source>
</evidence>
<evidence type="ECO:0000259" key="5">
    <source>
        <dbReference type="Pfam" id="PF00501"/>
    </source>
</evidence>
<dbReference type="InterPro" id="IPR000873">
    <property type="entry name" value="AMP-dep_synth/lig_dom"/>
</dbReference>
<keyword evidence="1" id="KW-0596">Phosphopantetheine</keyword>
<dbReference type="InterPro" id="IPR042099">
    <property type="entry name" value="ANL_N_sf"/>
</dbReference>
<evidence type="ECO:0000256" key="1">
    <source>
        <dbReference type="ARBA" id="ARBA00022450"/>
    </source>
</evidence>
<dbReference type="GO" id="GO:0031177">
    <property type="term" value="F:phosphopantetheine binding"/>
    <property type="evidence" value="ECO:0007669"/>
    <property type="project" value="TreeGrafter"/>
</dbReference>
<feature type="transmembrane region" description="Helical" evidence="4">
    <location>
        <begin position="51"/>
        <end position="71"/>
    </location>
</feature>
<comment type="caution">
    <text evidence="6">The sequence shown here is derived from an EMBL/GenBank/DDBJ whole genome shotgun (WGS) entry which is preliminary data.</text>
</comment>
<proteinExistence type="predicted"/>
<keyword evidence="4" id="KW-0472">Membrane</keyword>
<dbReference type="GO" id="GO:0016874">
    <property type="term" value="F:ligase activity"/>
    <property type="evidence" value="ECO:0007669"/>
    <property type="project" value="UniProtKB-KW"/>
</dbReference>
<reference evidence="6" key="2">
    <citation type="submission" date="2023-01" db="EMBL/GenBank/DDBJ databases">
        <authorList>
            <person name="Petersen C."/>
        </authorList>
    </citation>
    <scope>NUCLEOTIDE SEQUENCE</scope>
    <source>
        <strain evidence="6">IBT 17514</strain>
    </source>
</reference>
<dbReference type="SUPFAM" id="SSF56801">
    <property type="entry name" value="Acetyl-CoA synthetase-like"/>
    <property type="match status" value="1"/>
</dbReference>
<evidence type="ECO:0000313" key="6">
    <source>
        <dbReference type="EMBL" id="KAJ5738072.1"/>
    </source>
</evidence>
<keyword evidence="2" id="KW-0597">Phosphoprotein</keyword>
<feature type="domain" description="AMP-dependent synthetase/ligase" evidence="5">
    <location>
        <begin position="29"/>
        <end position="180"/>
    </location>
</feature>
<reference evidence="6" key="1">
    <citation type="journal article" date="2023" name="IMA Fungus">
        <title>Comparative genomic study of the Penicillium genus elucidates a diverse pangenome and 15 lateral gene transfer events.</title>
        <authorList>
            <person name="Petersen C."/>
            <person name="Sorensen T."/>
            <person name="Nielsen M.R."/>
            <person name="Sondergaard T.E."/>
            <person name="Sorensen J.L."/>
            <person name="Fitzpatrick D.A."/>
            <person name="Frisvad J.C."/>
            <person name="Nielsen K.L."/>
        </authorList>
    </citation>
    <scope>NUCLEOTIDE SEQUENCE</scope>
    <source>
        <strain evidence="6">IBT 17514</strain>
    </source>
</reference>
<dbReference type="Proteomes" id="UP001215712">
    <property type="component" value="Unassembled WGS sequence"/>
</dbReference>
<keyword evidence="4" id="KW-0812">Transmembrane</keyword>
<accession>A0AAD6HUA8</accession>
<feature type="transmembrane region" description="Helical" evidence="4">
    <location>
        <begin position="77"/>
        <end position="96"/>
    </location>
</feature>
<dbReference type="Gene3D" id="3.40.50.12780">
    <property type="entry name" value="N-terminal domain of ligase-like"/>
    <property type="match status" value="1"/>
</dbReference>
<sequence length="281" mass="31086">MLINNWNTFGTMQKHCRCMHDVIFGAADLNPSVQAIFSSSKSFTYQELRRASVLLGTYLMSIGVEGGVVPICADKSPLVVIAMLAVLHAGAAFVLLDEHLPEDRLRQNIRRVNSKVIIISEKSETVFQGMASSSITEPPPEHSNKKIDSSSLAYIAFTSSTTGEPKGILVNHDNFVTGALPRSDQIDYFDHRKFTKFLLSICIRHYQIIGSLTKDSDLPLRTMTPPLFGEHMSKASTLENPFDASQLLWQDIMTTSRIGASDGHVDGMSRLALSEADQRVR</sequence>
<dbReference type="GO" id="GO:0044550">
    <property type="term" value="P:secondary metabolite biosynthetic process"/>
    <property type="evidence" value="ECO:0007669"/>
    <property type="project" value="TreeGrafter"/>
</dbReference>
<gene>
    <name evidence="6" type="ORF">N7493_001227</name>
</gene>
<keyword evidence="3" id="KW-0436">Ligase</keyword>